<evidence type="ECO:0000313" key="9">
    <source>
        <dbReference type="EMBL" id="MDQ0413015.1"/>
    </source>
</evidence>
<keyword evidence="5" id="KW-0408">Iron</keyword>
<organism evidence="9 10">
    <name type="scientific">Mesobacillus stamsii</name>
    <dbReference type="NCBI Taxonomy" id="225347"/>
    <lineage>
        <taxon>Bacteria</taxon>
        <taxon>Bacillati</taxon>
        <taxon>Bacillota</taxon>
        <taxon>Bacilli</taxon>
        <taxon>Bacillales</taxon>
        <taxon>Bacillaceae</taxon>
        <taxon>Mesobacillus</taxon>
    </lineage>
</organism>
<dbReference type="PANTHER" id="PTHR11601">
    <property type="entry name" value="CYSTEINE DESULFURYLASE FAMILY MEMBER"/>
    <property type="match status" value="1"/>
</dbReference>
<dbReference type="Pfam" id="PF00266">
    <property type="entry name" value="Aminotran_5"/>
    <property type="match status" value="1"/>
</dbReference>
<evidence type="ECO:0000256" key="2">
    <source>
        <dbReference type="ARBA" id="ARBA00006490"/>
    </source>
</evidence>
<dbReference type="GO" id="GO:0031071">
    <property type="term" value="F:cysteine desulfurase activity"/>
    <property type="evidence" value="ECO:0007669"/>
    <property type="project" value="UniProtKB-EC"/>
</dbReference>
<dbReference type="NCBIfam" id="NF002806">
    <property type="entry name" value="PRK02948.1"/>
    <property type="match status" value="1"/>
</dbReference>
<evidence type="ECO:0000259" key="8">
    <source>
        <dbReference type="Pfam" id="PF00266"/>
    </source>
</evidence>
<accession>A0ABU0FSW6</accession>
<feature type="domain" description="Aminotransferase class V" evidence="8">
    <location>
        <begin position="3"/>
        <end position="363"/>
    </location>
</feature>
<gene>
    <name evidence="9" type="ORF">J2S25_001197</name>
</gene>
<evidence type="ECO:0000256" key="5">
    <source>
        <dbReference type="ARBA" id="ARBA00023004"/>
    </source>
</evidence>
<dbReference type="Proteomes" id="UP001242313">
    <property type="component" value="Unassembled WGS sequence"/>
</dbReference>
<keyword evidence="3" id="KW-0479">Metal-binding</keyword>
<dbReference type="InterPro" id="IPR000192">
    <property type="entry name" value="Aminotrans_V_dom"/>
</dbReference>
<comment type="caution">
    <text evidence="9">The sequence shown here is derived from an EMBL/GenBank/DDBJ whole genome shotgun (WGS) entry which is preliminary data.</text>
</comment>
<evidence type="ECO:0000256" key="1">
    <source>
        <dbReference type="ARBA" id="ARBA00001933"/>
    </source>
</evidence>
<dbReference type="PROSITE" id="PS00595">
    <property type="entry name" value="AA_TRANSFER_CLASS_5"/>
    <property type="match status" value="1"/>
</dbReference>
<dbReference type="Gene3D" id="3.40.640.10">
    <property type="entry name" value="Type I PLP-dependent aspartate aminotransferase-like (Major domain)"/>
    <property type="match status" value="1"/>
</dbReference>
<keyword evidence="4" id="KW-0663">Pyridoxal phosphate</keyword>
<dbReference type="Gene3D" id="3.90.1150.10">
    <property type="entry name" value="Aspartate Aminotransferase, domain 1"/>
    <property type="match status" value="1"/>
</dbReference>
<dbReference type="InterPro" id="IPR015421">
    <property type="entry name" value="PyrdxlP-dep_Trfase_major"/>
</dbReference>
<comment type="cofactor">
    <cofactor evidence="1 7">
        <name>pyridoxal 5'-phosphate</name>
        <dbReference type="ChEBI" id="CHEBI:597326"/>
    </cofactor>
</comment>
<evidence type="ECO:0000313" key="10">
    <source>
        <dbReference type="Proteomes" id="UP001242313"/>
    </source>
</evidence>
<sequence>MMIYFDNSATTKPYRQVLDSFIKVSEEFYGNPSSLHKIGGQAEKLLQQARSQIARLLKVKETEILFTSGGTESNNLAIKGIAAAHRQRGRHIITTSMEHASVHNAIVQLESLGYDITYVKPNSHGIISAESIQNELRDDTILVSVMHVNNEVGTIQPIEEIGMVLKSFPKAFFHVDFVQGIGKVPLNLSNSGVHLATISGHKFHGLKGTGALFVKEGVLLSPLLSGGNQEGKLRSGTENVAGMVAMAKALRMTMELREEKLNQMKSAMGKLRNGISQIKELTIHTPEKNSAPHILNFSIRGWKAETFVHALEAKNIFVSTTSACSSRKKAASRTLLEMGVPIADAESAIRVSLTYSNTEEEAEIVVKAIADTVKQLSEVIKK</sequence>
<comment type="similarity">
    <text evidence="2">Belongs to the class-V pyridoxal-phosphate-dependent aminotransferase family. NifS/IscS subfamily.</text>
</comment>
<name>A0ABU0FSW6_9BACI</name>
<keyword evidence="9" id="KW-0808">Transferase</keyword>
<keyword evidence="6" id="KW-0411">Iron-sulfur</keyword>
<evidence type="ECO:0000256" key="6">
    <source>
        <dbReference type="ARBA" id="ARBA00023014"/>
    </source>
</evidence>
<reference evidence="9 10" key="1">
    <citation type="submission" date="2023-07" db="EMBL/GenBank/DDBJ databases">
        <title>Genomic Encyclopedia of Type Strains, Phase IV (KMG-IV): sequencing the most valuable type-strain genomes for metagenomic binning, comparative biology and taxonomic classification.</title>
        <authorList>
            <person name="Goeker M."/>
        </authorList>
    </citation>
    <scope>NUCLEOTIDE SEQUENCE [LARGE SCALE GENOMIC DNA]</scope>
    <source>
        <strain evidence="9 10">DSM 19598</strain>
    </source>
</reference>
<proteinExistence type="inferred from homology"/>
<dbReference type="PANTHER" id="PTHR11601:SF50">
    <property type="entry name" value="CYSTEINE DESULFURASE ISCS 2-RELATED"/>
    <property type="match status" value="1"/>
</dbReference>
<dbReference type="PIRSF" id="PIRSF005572">
    <property type="entry name" value="NifS"/>
    <property type="match status" value="1"/>
</dbReference>
<dbReference type="InterPro" id="IPR015424">
    <property type="entry name" value="PyrdxlP-dep_Trfase"/>
</dbReference>
<keyword evidence="10" id="KW-1185">Reference proteome</keyword>
<evidence type="ECO:0000256" key="4">
    <source>
        <dbReference type="ARBA" id="ARBA00022898"/>
    </source>
</evidence>
<dbReference type="InterPro" id="IPR016454">
    <property type="entry name" value="Cysteine_dSase"/>
</dbReference>
<evidence type="ECO:0000256" key="3">
    <source>
        <dbReference type="ARBA" id="ARBA00022723"/>
    </source>
</evidence>
<dbReference type="EC" id="2.8.1.7" evidence="9"/>
<dbReference type="InterPro" id="IPR020578">
    <property type="entry name" value="Aminotrans_V_PyrdxlP_BS"/>
</dbReference>
<dbReference type="Gene3D" id="1.10.260.50">
    <property type="match status" value="1"/>
</dbReference>
<dbReference type="EMBL" id="JAUSUN010000005">
    <property type="protein sequence ID" value="MDQ0413015.1"/>
    <property type="molecule type" value="Genomic_DNA"/>
</dbReference>
<evidence type="ECO:0000256" key="7">
    <source>
        <dbReference type="RuleBase" id="RU004504"/>
    </source>
</evidence>
<dbReference type="InterPro" id="IPR015422">
    <property type="entry name" value="PyrdxlP-dep_Trfase_small"/>
</dbReference>
<dbReference type="SUPFAM" id="SSF53383">
    <property type="entry name" value="PLP-dependent transferases"/>
    <property type="match status" value="1"/>
</dbReference>
<protein>
    <submittedName>
        <fullName evidence="9">Cysteine desulfurase</fullName>
        <ecNumber evidence="9">2.8.1.7</ecNumber>
    </submittedName>
</protein>